<dbReference type="Pfam" id="PF18902">
    <property type="entry name" value="DUF5658"/>
    <property type="match status" value="1"/>
</dbReference>
<keyword evidence="4" id="KW-1185">Reference proteome</keyword>
<dbReference type="InterPro" id="IPR043717">
    <property type="entry name" value="DUF5658"/>
</dbReference>
<keyword evidence="1" id="KW-0472">Membrane</keyword>
<feature type="domain" description="DUF5658" evidence="2">
    <location>
        <begin position="39"/>
        <end position="120"/>
    </location>
</feature>
<feature type="transmembrane region" description="Helical" evidence="1">
    <location>
        <begin position="102"/>
        <end position="122"/>
    </location>
</feature>
<protein>
    <submittedName>
        <fullName evidence="3">DUF5658 family protein</fullName>
    </submittedName>
</protein>
<evidence type="ECO:0000259" key="2">
    <source>
        <dbReference type="Pfam" id="PF18902"/>
    </source>
</evidence>
<comment type="caution">
    <text evidence="3">The sequence shown here is derived from an EMBL/GenBank/DDBJ whole genome shotgun (WGS) entry which is preliminary data.</text>
</comment>
<dbReference type="AlphaFoldDB" id="A0ABD5P6I6"/>
<evidence type="ECO:0000313" key="3">
    <source>
        <dbReference type="EMBL" id="MFC4356516.1"/>
    </source>
</evidence>
<dbReference type="EMBL" id="JBHSDS010000001">
    <property type="protein sequence ID" value="MFC4356516.1"/>
    <property type="molecule type" value="Genomic_DNA"/>
</dbReference>
<feature type="transmembrane region" description="Helical" evidence="1">
    <location>
        <begin position="73"/>
        <end position="95"/>
    </location>
</feature>
<name>A0ABD5P6I6_9EURY</name>
<proteinExistence type="predicted"/>
<keyword evidence="1" id="KW-1133">Transmembrane helix</keyword>
<gene>
    <name evidence="3" type="ORF">ACFO0N_00970</name>
</gene>
<feature type="transmembrane region" description="Helical" evidence="1">
    <location>
        <begin position="32"/>
        <end position="53"/>
    </location>
</feature>
<sequence>MSTSTPLPLSRAVERTTSRIDAALVAADRRAWLLWGSVVLALTLDSVLTGYGLQRGLTEANPLVRSLVEAYGAPVALATSKAAVVAVGLVAWRVLPAGTRTVVPIGLSIPWWTAVAVNVVMLSTL</sequence>
<organism evidence="3 4">
    <name type="scientific">Halobium salinum</name>
    <dbReference type="NCBI Taxonomy" id="1364940"/>
    <lineage>
        <taxon>Archaea</taxon>
        <taxon>Methanobacteriati</taxon>
        <taxon>Methanobacteriota</taxon>
        <taxon>Stenosarchaea group</taxon>
        <taxon>Halobacteria</taxon>
        <taxon>Halobacteriales</taxon>
        <taxon>Haloferacaceae</taxon>
        <taxon>Halobium</taxon>
    </lineage>
</organism>
<accession>A0ABD5P6I6</accession>
<keyword evidence="1" id="KW-0812">Transmembrane</keyword>
<evidence type="ECO:0000313" key="4">
    <source>
        <dbReference type="Proteomes" id="UP001595921"/>
    </source>
</evidence>
<dbReference type="RefSeq" id="WP_267624869.1">
    <property type="nucleotide sequence ID" value="NZ_JAODIW010000010.1"/>
</dbReference>
<evidence type="ECO:0000256" key="1">
    <source>
        <dbReference type="SAM" id="Phobius"/>
    </source>
</evidence>
<dbReference type="Proteomes" id="UP001595921">
    <property type="component" value="Unassembled WGS sequence"/>
</dbReference>
<reference evidence="3 4" key="1">
    <citation type="journal article" date="2019" name="Int. J. Syst. Evol. Microbiol.">
        <title>The Global Catalogue of Microorganisms (GCM) 10K type strain sequencing project: providing services to taxonomists for standard genome sequencing and annotation.</title>
        <authorList>
            <consortium name="The Broad Institute Genomics Platform"/>
            <consortium name="The Broad Institute Genome Sequencing Center for Infectious Disease"/>
            <person name="Wu L."/>
            <person name="Ma J."/>
        </authorList>
    </citation>
    <scope>NUCLEOTIDE SEQUENCE [LARGE SCALE GENOMIC DNA]</scope>
    <source>
        <strain evidence="3 4">CGMCC 1.12553</strain>
    </source>
</reference>